<accession>V6LLX4</accession>
<evidence type="ECO:0000256" key="1">
    <source>
        <dbReference type="ARBA" id="ARBA00023117"/>
    </source>
</evidence>
<dbReference type="GO" id="GO:0006355">
    <property type="term" value="P:regulation of DNA-templated transcription"/>
    <property type="evidence" value="ECO:0007669"/>
    <property type="project" value="TreeGrafter"/>
</dbReference>
<dbReference type="GO" id="GO:0000785">
    <property type="term" value="C:chromatin"/>
    <property type="evidence" value="ECO:0007669"/>
    <property type="project" value="TreeGrafter"/>
</dbReference>
<evidence type="ECO:0000259" key="3">
    <source>
        <dbReference type="PROSITE" id="PS50014"/>
    </source>
</evidence>
<evidence type="ECO:0000256" key="2">
    <source>
        <dbReference type="PROSITE-ProRule" id="PRU00035"/>
    </source>
</evidence>
<dbReference type="AlphaFoldDB" id="V6LLX4"/>
<organism evidence="4">
    <name type="scientific">Spironucleus salmonicida</name>
    <dbReference type="NCBI Taxonomy" id="348837"/>
    <lineage>
        <taxon>Eukaryota</taxon>
        <taxon>Metamonada</taxon>
        <taxon>Diplomonadida</taxon>
        <taxon>Hexamitidae</taxon>
        <taxon>Hexamitinae</taxon>
        <taxon>Spironucleus</taxon>
    </lineage>
</organism>
<proteinExistence type="predicted"/>
<name>V6LLX4_9EUKA</name>
<sequence>MSTPYSLAATILTQPLQNQLAKLVDQQKKQKPYGEVFSKPVDAIALGIPDYPIIVQKPMDYSTLYKNLTAKIYQTLSSFILDASLIFANCKKYNGDAENGWYQNISDQAEAGFTVALSKIFADLTTENYNLIILLGDIGDINSQIDESQQPQIGDIQSLVRKMSELSQVNLGEIIQIYCNAKGLEISKNGDVSVDLQLRTIDGDLIWQMLRACDAKLDEQKKAKKKGRK</sequence>
<feature type="domain" description="Bromo" evidence="3">
    <location>
        <begin position="29"/>
        <end position="101"/>
    </location>
</feature>
<dbReference type="GO" id="GO:0005634">
    <property type="term" value="C:nucleus"/>
    <property type="evidence" value="ECO:0007669"/>
    <property type="project" value="TreeGrafter"/>
</dbReference>
<dbReference type="PANTHER" id="PTHR22880">
    <property type="entry name" value="FALZ-RELATED BROMODOMAIN-CONTAINING PROTEINS"/>
    <property type="match status" value="1"/>
</dbReference>
<dbReference type="InterPro" id="IPR001487">
    <property type="entry name" value="Bromodomain"/>
</dbReference>
<evidence type="ECO:0000313" key="5">
    <source>
        <dbReference type="EMBL" id="KAH0576811.1"/>
    </source>
</evidence>
<dbReference type="GO" id="GO:0006338">
    <property type="term" value="P:chromatin remodeling"/>
    <property type="evidence" value="ECO:0007669"/>
    <property type="project" value="TreeGrafter"/>
</dbReference>
<dbReference type="InterPro" id="IPR036427">
    <property type="entry name" value="Bromodomain-like_sf"/>
</dbReference>
<dbReference type="EMBL" id="AUWU02000001">
    <property type="protein sequence ID" value="KAH0576811.1"/>
    <property type="molecule type" value="Genomic_DNA"/>
</dbReference>
<dbReference type="PANTHER" id="PTHR22880:SF225">
    <property type="entry name" value="BROMODOMAIN-CONTAINING PROTEIN BET-1-RELATED"/>
    <property type="match status" value="1"/>
</dbReference>
<dbReference type="InterPro" id="IPR050935">
    <property type="entry name" value="Bromo_chromatin_reader"/>
</dbReference>
<dbReference type="Gene3D" id="1.20.920.10">
    <property type="entry name" value="Bromodomain-like"/>
    <property type="match status" value="1"/>
</dbReference>
<keyword evidence="1 2" id="KW-0103">Bromodomain</keyword>
<dbReference type="PROSITE" id="PS50014">
    <property type="entry name" value="BROMODOMAIN_2"/>
    <property type="match status" value="1"/>
</dbReference>
<dbReference type="SMART" id="SM00297">
    <property type="entry name" value="BROMO"/>
    <property type="match status" value="1"/>
</dbReference>
<dbReference type="VEuPathDB" id="GiardiaDB:SS50377_20157"/>
<evidence type="ECO:0000313" key="4">
    <source>
        <dbReference type="EMBL" id="EST45213.1"/>
    </source>
</evidence>
<reference evidence="5" key="2">
    <citation type="submission" date="2020-12" db="EMBL/GenBank/DDBJ databases">
        <title>New Spironucleus salmonicida genome in near-complete chromosomes.</title>
        <authorList>
            <person name="Xu F."/>
            <person name="Kurt Z."/>
            <person name="Jimenez-Gonzalez A."/>
            <person name="Astvaldsson A."/>
            <person name="Andersson J.O."/>
            <person name="Svard S.G."/>
        </authorList>
    </citation>
    <scope>NUCLEOTIDE SEQUENCE</scope>
    <source>
        <strain evidence="5">ATCC 50377</strain>
    </source>
</reference>
<dbReference type="OrthoDB" id="784962at2759"/>
<dbReference type="Proteomes" id="UP000018208">
    <property type="component" value="Unassembled WGS sequence"/>
</dbReference>
<keyword evidence="6" id="KW-1185">Reference proteome</keyword>
<dbReference type="Pfam" id="PF00439">
    <property type="entry name" value="Bromodomain"/>
    <property type="match status" value="1"/>
</dbReference>
<protein>
    <submittedName>
        <fullName evidence="4">Bromodomain-containing protein</fullName>
    </submittedName>
</protein>
<dbReference type="SUPFAM" id="SSF47370">
    <property type="entry name" value="Bromodomain"/>
    <property type="match status" value="1"/>
</dbReference>
<gene>
    <name evidence="4" type="ORF">SS50377_14785</name>
    <name evidence="5" type="ORF">SS50377_20157</name>
</gene>
<dbReference type="EMBL" id="KI546100">
    <property type="protein sequence ID" value="EST45213.1"/>
    <property type="molecule type" value="Genomic_DNA"/>
</dbReference>
<dbReference type="PRINTS" id="PR00503">
    <property type="entry name" value="BROMODOMAIN"/>
</dbReference>
<evidence type="ECO:0000313" key="6">
    <source>
        <dbReference type="Proteomes" id="UP000018208"/>
    </source>
</evidence>
<reference evidence="4 5" key="1">
    <citation type="journal article" date="2014" name="PLoS Genet.">
        <title>The Genome of Spironucleus salmonicida Highlights a Fish Pathogen Adapted to Fluctuating Environments.</title>
        <authorList>
            <person name="Xu F."/>
            <person name="Jerlstrom-Hultqvist J."/>
            <person name="Einarsson E."/>
            <person name="Astvaldsson A."/>
            <person name="Svard S.G."/>
            <person name="Andersson J.O."/>
        </authorList>
    </citation>
    <scope>NUCLEOTIDE SEQUENCE</scope>
    <source>
        <strain evidence="5">ATCC 50377</strain>
    </source>
</reference>